<keyword evidence="8" id="KW-1185">Reference proteome</keyword>
<name>A0A917GXS4_9BACL</name>
<evidence type="ECO:0000256" key="5">
    <source>
        <dbReference type="PROSITE-ProRule" id="PRU01240"/>
    </source>
</evidence>
<dbReference type="GO" id="GO:0006508">
    <property type="term" value="P:proteolysis"/>
    <property type="evidence" value="ECO:0007669"/>
    <property type="project" value="UniProtKB-KW"/>
</dbReference>
<dbReference type="EMBL" id="BMHY01000002">
    <property type="protein sequence ID" value="GGG60265.1"/>
    <property type="molecule type" value="Genomic_DNA"/>
</dbReference>
<comment type="caution">
    <text evidence="7">The sequence shown here is derived from an EMBL/GenBank/DDBJ whole genome shotgun (WGS) entry which is preliminary data.</text>
</comment>
<dbReference type="PANTHER" id="PTHR43806:SF11">
    <property type="entry name" value="CEREVISIN-RELATED"/>
    <property type="match status" value="1"/>
</dbReference>
<keyword evidence="3 5" id="KW-0378">Hydrolase</keyword>
<evidence type="ECO:0000256" key="3">
    <source>
        <dbReference type="ARBA" id="ARBA00022801"/>
    </source>
</evidence>
<dbReference type="Gene3D" id="3.40.50.200">
    <property type="entry name" value="Peptidase S8/S53 domain"/>
    <property type="match status" value="1"/>
</dbReference>
<evidence type="ECO:0000313" key="7">
    <source>
        <dbReference type="EMBL" id="GGG60265.1"/>
    </source>
</evidence>
<evidence type="ECO:0000313" key="8">
    <source>
        <dbReference type="Proteomes" id="UP000600247"/>
    </source>
</evidence>
<gene>
    <name evidence="7" type="ORF">GCM10010918_11830</name>
</gene>
<organism evidence="7 8">
    <name type="scientific">Paenibacillus radicis</name>
    <name type="common">ex Gao et al. 2016</name>
    <dbReference type="NCBI Taxonomy" id="1737354"/>
    <lineage>
        <taxon>Bacteria</taxon>
        <taxon>Bacillati</taxon>
        <taxon>Bacillota</taxon>
        <taxon>Bacilli</taxon>
        <taxon>Bacillales</taxon>
        <taxon>Paenibacillaceae</taxon>
        <taxon>Paenibacillus</taxon>
    </lineage>
</organism>
<dbReference type="InterPro" id="IPR011989">
    <property type="entry name" value="ARM-like"/>
</dbReference>
<feature type="domain" description="Peptidase S8/S53" evidence="6">
    <location>
        <begin position="31"/>
        <end position="316"/>
    </location>
</feature>
<dbReference type="SUPFAM" id="SSF48371">
    <property type="entry name" value="ARM repeat"/>
    <property type="match status" value="1"/>
</dbReference>
<keyword evidence="2 5" id="KW-0645">Protease</keyword>
<dbReference type="InterPro" id="IPR050131">
    <property type="entry name" value="Peptidase_S8_subtilisin-like"/>
</dbReference>
<reference evidence="7 8" key="1">
    <citation type="journal article" date="2014" name="Int. J. Syst. Evol. Microbiol.">
        <title>Complete genome sequence of Corynebacterium casei LMG S-19264T (=DSM 44701T), isolated from a smear-ripened cheese.</title>
        <authorList>
            <consortium name="US DOE Joint Genome Institute (JGI-PGF)"/>
            <person name="Walter F."/>
            <person name="Albersmeier A."/>
            <person name="Kalinowski J."/>
            <person name="Ruckert C."/>
        </authorList>
    </citation>
    <scope>NUCLEOTIDE SEQUENCE [LARGE SCALE GENOMIC DNA]</scope>
    <source>
        <strain evidence="7 8">CGMCC 1.15286</strain>
    </source>
</reference>
<keyword evidence="4 5" id="KW-0720">Serine protease</keyword>
<evidence type="ECO:0000256" key="2">
    <source>
        <dbReference type="ARBA" id="ARBA00022670"/>
    </source>
</evidence>
<comment type="similarity">
    <text evidence="1 5">Belongs to the peptidase S8 family.</text>
</comment>
<evidence type="ECO:0000256" key="1">
    <source>
        <dbReference type="ARBA" id="ARBA00011073"/>
    </source>
</evidence>
<dbReference type="AlphaFoldDB" id="A0A917GXS4"/>
<dbReference type="Pfam" id="PF00082">
    <property type="entry name" value="Peptidase_S8"/>
    <property type="match status" value="1"/>
</dbReference>
<evidence type="ECO:0000256" key="4">
    <source>
        <dbReference type="ARBA" id="ARBA00022825"/>
    </source>
</evidence>
<dbReference type="PROSITE" id="PS51892">
    <property type="entry name" value="SUBTILASE"/>
    <property type="match status" value="1"/>
</dbReference>
<protein>
    <recommendedName>
        <fullName evidence="6">Peptidase S8/S53 domain-containing protein</fullName>
    </recommendedName>
</protein>
<dbReference type="Gene3D" id="1.25.10.10">
    <property type="entry name" value="Leucine-rich Repeat Variant"/>
    <property type="match status" value="1"/>
</dbReference>
<accession>A0A917GXS4</accession>
<proteinExistence type="inferred from homology"/>
<dbReference type="GO" id="GO:0004252">
    <property type="term" value="F:serine-type endopeptidase activity"/>
    <property type="evidence" value="ECO:0007669"/>
    <property type="project" value="UniProtKB-UniRule"/>
</dbReference>
<feature type="active site" description="Charge relay system" evidence="5">
    <location>
        <position position="281"/>
    </location>
</feature>
<evidence type="ECO:0000259" key="6">
    <source>
        <dbReference type="Pfam" id="PF00082"/>
    </source>
</evidence>
<dbReference type="Proteomes" id="UP000600247">
    <property type="component" value="Unassembled WGS sequence"/>
</dbReference>
<dbReference type="InterPro" id="IPR036852">
    <property type="entry name" value="Peptidase_S8/S53_dom_sf"/>
</dbReference>
<feature type="active site" description="Charge relay system" evidence="5">
    <location>
        <position position="84"/>
    </location>
</feature>
<feature type="active site" description="Charge relay system" evidence="5">
    <location>
        <position position="40"/>
    </location>
</feature>
<sequence length="558" mass="61646">MVFLVIEKERNDLIMWPSIRAFLNIPENLTGKGVNIAVIDSSFAQHPDITSNRQRNTYLIQTSEPDTQPVLLQSNEGPWNKGLHGLWSATAAAGSGMLSNGFFTGAAPDANLYLLQTGSFYTSNDAEEKIGKALEWLKANWRSSNIRGVVLTVTATRDTGLLPWQADPVRILCEELMSEGLLIVSSSGNTKELTCDGPSASPSVLSVGGVIVPVDGDALHAQAYHGCRGNTFDNKWVPEILAPAGNVVLPMPFQSEEERLHHYTASYDNLPDGYARTEGTSYSGPIILGAAACIWQVNPLWSAAKVKEAILRSSTHSPHVWNELRSGLVNVSAAVNMNVSFDDEGFLATTPFLLWKSWKEREHTESLAALRSGDEEETLAALFSYFSEPLSIEMFHDIHPLLQHSSYKIRAAAIILLSECPETISIEDLRPLFKDTSSYVRMGVLYACGKCPDLWEQLLIDIAALFSDMDSDIQYASLTLAAQVKHPFFISPIIAGLMDDAVNQRVSTFSQRCHALEQITGIQFDSEPEWREGQCWYSARSTETRVGIARKWIAWQSS</sequence>
<dbReference type="SUPFAM" id="SSF52743">
    <property type="entry name" value="Subtilisin-like"/>
    <property type="match status" value="1"/>
</dbReference>
<dbReference type="InterPro" id="IPR016024">
    <property type="entry name" value="ARM-type_fold"/>
</dbReference>
<dbReference type="PANTHER" id="PTHR43806">
    <property type="entry name" value="PEPTIDASE S8"/>
    <property type="match status" value="1"/>
</dbReference>
<dbReference type="InterPro" id="IPR000209">
    <property type="entry name" value="Peptidase_S8/S53_dom"/>
</dbReference>